<dbReference type="Gene3D" id="2.30.30.490">
    <property type="match status" value="1"/>
</dbReference>
<dbReference type="SMART" id="SM00439">
    <property type="entry name" value="BAH"/>
    <property type="match status" value="1"/>
</dbReference>
<dbReference type="PANTHER" id="PTHR31917">
    <property type="entry name" value="AGENET DOMAIN-CONTAINING PROTEIN-RELATED"/>
    <property type="match status" value="1"/>
</dbReference>
<organism evidence="2 3">
    <name type="scientific">Dendrobium catenatum</name>
    <dbReference type="NCBI Taxonomy" id="906689"/>
    <lineage>
        <taxon>Eukaryota</taxon>
        <taxon>Viridiplantae</taxon>
        <taxon>Streptophyta</taxon>
        <taxon>Embryophyta</taxon>
        <taxon>Tracheophyta</taxon>
        <taxon>Spermatophyta</taxon>
        <taxon>Magnoliopsida</taxon>
        <taxon>Liliopsida</taxon>
        <taxon>Asparagales</taxon>
        <taxon>Orchidaceae</taxon>
        <taxon>Epidendroideae</taxon>
        <taxon>Malaxideae</taxon>
        <taxon>Dendrobiinae</taxon>
        <taxon>Dendrobium</taxon>
    </lineage>
</organism>
<dbReference type="InterPro" id="IPR001025">
    <property type="entry name" value="BAH_dom"/>
</dbReference>
<dbReference type="Pfam" id="PF01426">
    <property type="entry name" value="BAH"/>
    <property type="match status" value="1"/>
</dbReference>
<dbReference type="EMBL" id="KZ502621">
    <property type="protein sequence ID" value="PKU75278.1"/>
    <property type="molecule type" value="Genomic_DNA"/>
</dbReference>
<dbReference type="InterPro" id="IPR043151">
    <property type="entry name" value="BAH_sf"/>
</dbReference>
<proteinExistence type="predicted"/>
<dbReference type="InterPro" id="IPR008395">
    <property type="entry name" value="Agenet-like_dom"/>
</dbReference>
<dbReference type="GO" id="GO:0003682">
    <property type="term" value="F:chromatin binding"/>
    <property type="evidence" value="ECO:0007669"/>
    <property type="project" value="InterPro"/>
</dbReference>
<evidence type="ECO:0000259" key="1">
    <source>
        <dbReference type="PROSITE" id="PS51038"/>
    </source>
</evidence>
<accession>A0A2I0WI19</accession>
<dbReference type="PANTHER" id="PTHR31917:SF101">
    <property type="entry name" value="OS07G0607300 PROTEIN"/>
    <property type="match status" value="1"/>
</dbReference>
<reference evidence="2 3" key="1">
    <citation type="journal article" date="2016" name="Sci. Rep.">
        <title>The Dendrobium catenatum Lindl. genome sequence provides insights into polysaccharide synthase, floral development and adaptive evolution.</title>
        <authorList>
            <person name="Zhang G.Q."/>
            <person name="Xu Q."/>
            <person name="Bian C."/>
            <person name="Tsai W.C."/>
            <person name="Yeh C.M."/>
            <person name="Liu K.W."/>
            <person name="Yoshida K."/>
            <person name="Zhang L.S."/>
            <person name="Chang S.B."/>
            <person name="Chen F."/>
            <person name="Shi Y."/>
            <person name="Su Y.Y."/>
            <person name="Zhang Y.Q."/>
            <person name="Chen L.J."/>
            <person name="Yin Y."/>
            <person name="Lin M."/>
            <person name="Huang H."/>
            <person name="Deng H."/>
            <person name="Wang Z.W."/>
            <person name="Zhu S.L."/>
            <person name="Zhao X."/>
            <person name="Deng C."/>
            <person name="Niu S.C."/>
            <person name="Huang J."/>
            <person name="Wang M."/>
            <person name="Liu G.H."/>
            <person name="Yang H.J."/>
            <person name="Xiao X.J."/>
            <person name="Hsiao Y.Y."/>
            <person name="Wu W.L."/>
            <person name="Chen Y.Y."/>
            <person name="Mitsuda N."/>
            <person name="Ohme-Takagi M."/>
            <person name="Luo Y.B."/>
            <person name="Van de Peer Y."/>
            <person name="Liu Z.J."/>
        </authorList>
    </citation>
    <scope>NUCLEOTIDE SEQUENCE [LARGE SCALE GENOMIC DNA]</scope>
    <source>
        <tissue evidence="2">The whole plant</tissue>
    </source>
</reference>
<evidence type="ECO:0000313" key="3">
    <source>
        <dbReference type="Proteomes" id="UP000233837"/>
    </source>
</evidence>
<protein>
    <recommendedName>
        <fullName evidence="1">BAH domain-containing protein</fullName>
    </recommendedName>
</protein>
<keyword evidence="3" id="KW-1185">Reference proteome</keyword>
<reference evidence="2 3" key="2">
    <citation type="journal article" date="2017" name="Nature">
        <title>The Apostasia genome and the evolution of orchids.</title>
        <authorList>
            <person name="Zhang G.Q."/>
            <person name="Liu K.W."/>
            <person name="Li Z."/>
            <person name="Lohaus R."/>
            <person name="Hsiao Y.Y."/>
            <person name="Niu S.C."/>
            <person name="Wang J.Y."/>
            <person name="Lin Y.C."/>
            <person name="Xu Q."/>
            <person name="Chen L.J."/>
            <person name="Yoshida K."/>
            <person name="Fujiwara S."/>
            <person name="Wang Z.W."/>
            <person name="Zhang Y.Q."/>
            <person name="Mitsuda N."/>
            <person name="Wang M."/>
            <person name="Liu G.H."/>
            <person name="Pecoraro L."/>
            <person name="Huang H.X."/>
            <person name="Xiao X.J."/>
            <person name="Lin M."/>
            <person name="Wu X.Y."/>
            <person name="Wu W.L."/>
            <person name="Chen Y.Y."/>
            <person name="Chang S.B."/>
            <person name="Sakamoto S."/>
            <person name="Ohme-Takagi M."/>
            <person name="Yagi M."/>
            <person name="Zeng S.J."/>
            <person name="Shen C.Y."/>
            <person name="Yeh C.M."/>
            <person name="Luo Y.B."/>
            <person name="Tsai W.C."/>
            <person name="Van de Peer Y."/>
            <person name="Liu Z.J."/>
        </authorList>
    </citation>
    <scope>NUCLEOTIDE SEQUENCE [LARGE SCALE GENOMIC DNA]</scope>
    <source>
        <tissue evidence="2">The whole plant</tissue>
    </source>
</reference>
<feature type="domain" description="BAH" evidence="1">
    <location>
        <begin position="156"/>
        <end position="275"/>
    </location>
</feature>
<dbReference type="PROSITE" id="PS51038">
    <property type="entry name" value="BAH"/>
    <property type="match status" value="1"/>
</dbReference>
<sequence length="502" mass="56869">MAATAIVSDFVEWRESIISQERGSRVVHYFLEDSNGQSHLAVIGTERSLRHMLYVVSEEFHQSYCPDKSAVSSLKWRSRREVVDWLSSFLPGKIKSHNHSSSGSLFPFRLSALSHKNGCLSSVTILIAGALKNGPANSLGAKITSNGVKDSGGFVHKHMAHSFVLVMSEEETRYLAYLEDMYEDKKGQKKVKVRWFHQDQEFDCTIPPPAPHPNEVFITPYSQVISAECVDDVATILTPEHYEKCSATSPYSSSCGLRLCFRQYNKKKFKFFDLTSLGGYFNQPVLSSLDICSFSGEQQFRNACDIKHVGSKRMTFVKSHQRILKDHLDIKMSSDRNEMRKLWPACHNLGCDLTMRRPLSVKFIGPRNLPKPPYKADEKIELLCQDSGIRGCWFKCTVLRASQMRLKVRYDNVQNEDDCGNLEEWVPAFKVAAPDKLGMRLSGRFTIRPFPECNYIPEDAALQIGTAVDAWWNDGWWEGVVIGMECCGDDSLQVYVPEVTNA</sequence>
<dbReference type="Proteomes" id="UP000233837">
    <property type="component" value="Unassembled WGS sequence"/>
</dbReference>
<gene>
    <name evidence="2" type="ORF">MA16_Dca019324</name>
</gene>
<name>A0A2I0WI19_9ASPA</name>
<dbReference type="CDD" id="cd20405">
    <property type="entry name" value="Tudor_Agenet_AtDUF_rpt1_3"/>
    <property type="match status" value="1"/>
</dbReference>
<evidence type="ECO:0000313" key="2">
    <source>
        <dbReference type="EMBL" id="PKU75278.1"/>
    </source>
</evidence>
<dbReference type="AlphaFoldDB" id="A0A2I0WI19"/>
<dbReference type="Pfam" id="PF05641">
    <property type="entry name" value="Agenet"/>
    <property type="match status" value="1"/>
</dbReference>